<dbReference type="PANTHER" id="PTHR22938:SF0">
    <property type="entry name" value="E3 UBIQUITIN-PROTEIN LIGASE ZNF598"/>
    <property type="match status" value="1"/>
</dbReference>
<keyword evidence="5" id="KW-0862">Zinc</keyword>
<dbReference type="GO" id="GO:0061630">
    <property type="term" value="F:ubiquitin protein ligase activity"/>
    <property type="evidence" value="ECO:0007669"/>
    <property type="project" value="UniProtKB-EC"/>
</dbReference>
<keyword evidence="5" id="KW-0479">Metal-binding</keyword>
<dbReference type="GeneID" id="27686401"/>
<dbReference type="GO" id="GO:0072344">
    <property type="term" value="P:rescue of stalled ribosome"/>
    <property type="evidence" value="ECO:0007669"/>
    <property type="project" value="InterPro"/>
</dbReference>
<dbReference type="STRING" id="645134.A0A0L0HMP4"/>
<dbReference type="InterPro" id="IPR013083">
    <property type="entry name" value="Znf_RING/FYVE/PHD"/>
</dbReference>
<evidence type="ECO:0000256" key="4">
    <source>
        <dbReference type="ARBA" id="ARBA00035113"/>
    </source>
</evidence>
<dbReference type="SMART" id="SM00355">
    <property type="entry name" value="ZnF_C2H2"/>
    <property type="match status" value="4"/>
</dbReference>
<dbReference type="SUPFAM" id="SSF57850">
    <property type="entry name" value="RING/U-box"/>
    <property type="match status" value="1"/>
</dbReference>
<dbReference type="RefSeq" id="XP_016610411.1">
    <property type="nucleotide sequence ID" value="XM_016751129.1"/>
</dbReference>
<dbReference type="InterPro" id="IPR044288">
    <property type="entry name" value="ZNF598/HEL2"/>
</dbReference>
<feature type="compositionally biased region" description="Polar residues" evidence="6">
    <location>
        <begin position="428"/>
        <end position="438"/>
    </location>
</feature>
<gene>
    <name evidence="8" type="ORF">SPPG_02842</name>
</gene>
<reference evidence="8 9" key="1">
    <citation type="submission" date="2009-08" db="EMBL/GenBank/DDBJ databases">
        <title>The Genome Sequence of Spizellomyces punctatus strain DAOM BR117.</title>
        <authorList>
            <consortium name="The Broad Institute Genome Sequencing Platform"/>
            <person name="Russ C."/>
            <person name="Cuomo C."/>
            <person name="Shea T."/>
            <person name="Young S.K."/>
            <person name="Zeng Q."/>
            <person name="Koehrsen M."/>
            <person name="Haas B."/>
            <person name="Borodovsky M."/>
            <person name="Guigo R."/>
            <person name="Alvarado L."/>
            <person name="Berlin A."/>
            <person name="Bochicchio J."/>
            <person name="Borenstein D."/>
            <person name="Chapman S."/>
            <person name="Chen Z."/>
            <person name="Engels R."/>
            <person name="Freedman E."/>
            <person name="Gellesch M."/>
            <person name="Goldberg J."/>
            <person name="Griggs A."/>
            <person name="Gujja S."/>
            <person name="Heiman D."/>
            <person name="Hepburn T."/>
            <person name="Howarth C."/>
            <person name="Jen D."/>
            <person name="Larson L."/>
            <person name="Lewis B."/>
            <person name="Mehta T."/>
            <person name="Park D."/>
            <person name="Pearson M."/>
            <person name="Roberts A."/>
            <person name="Saif S."/>
            <person name="Shenoy N."/>
            <person name="Sisk P."/>
            <person name="Stolte C."/>
            <person name="Sykes S."/>
            <person name="Thomson T."/>
            <person name="Walk T."/>
            <person name="White J."/>
            <person name="Yandava C."/>
            <person name="Burger G."/>
            <person name="Gray M.W."/>
            <person name="Holland P.W.H."/>
            <person name="King N."/>
            <person name="Lang F.B.F."/>
            <person name="Roger A.J."/>
            <person name="Ruiz-Trillo I."/>
            <person name="Lander E."/>
            <person name="Nusbaum C."/>
        </authorList>
    </citation>
    <scope>NUCLEOTIDE SEQUENCE [LARGE SCALE GENOMIC DNA]</scope>
    <source>
        <strain evidence="8 9">DAOM BR117</strain>
    </source>
</reference>
<evidence type="ECO:0000256" key="2">
    <source>
        <dbReference type="ARBA" id="ARBA00004906"/>
    </source>
</evidence>
<feature type="compositionally biased region" description="Pro residues" evidence="6">
    <location>
        <begin position="386"/>
        <end position="402"/>
    </location>
</feature>
<dbReference type="InterPro" id="IPR001841">
    <property type="entry name" value="Znf_RING"/>
</dbReference>
<dbReference type="GO" id="GO:0008270">
    <property type="term" value="F:zinc ion binding"/>
    <property type="evidence" value="ECO:0007669"/>
    <property type="project" value="UniProtKB-KW"/>
</dbReference>
<feature type="domain" description="RING-type" evidence="7">
    <location>
        <begin position="72"/>
        <end position="112"/>
    </location>
</feature>
<evidence type="ECO:0000256" key="5">
    <source>
        <dbReference type="PROSITE-ProRule" id="PRU00175"/>
    </source>
</evidence>
<dbReference type="Pfam" id="PF25447">
    <property type="entry name" value="RING_ZNF598"/>
    <property type="match status" value="1"/>
</dbReference>
<dbReference type="EC" id="2.3.2.27" evidence="3"/>
<dbReference type="InterPro" id="IPR056437">
    <property type="entry name" value="Znf-C2H2_ZNF598/HEL2"/>
</dbReference>
<proteinExistence type="inferred from homology"/>
<dbReference type="EMBL" id="KQ257453">
    <property type="protein sequence ID" value="KND02372.1"/>
    <property type="molecule type" value="Genomic_DNA"/>
</dbReference>
<comment type="catalytic activity">
    <reaction evidence="1">
        <text>S-ubiquitinyl-[E2 ubiquitin-conjugating enzyme]-L-cysteine + [acceptor protein]-L-lysine = [E2 ubiquitin-conjugating enzyme]-L-cysteine + N(6)-ubiquitinyl-[acceptor protein]-L-lysine.</text>
        <dbReference type="EC" id="2.3.2.27"/>
    </reaction>
</comment>
<dbReference type="AlphaFoldDB" id="A0A0L0HMP4"/>
<accession>A0A0L0HMP4</accession>
<dbReference type="OMA" id="PESTCEH"/>
<evidence type="ECO:0000256" key="3">
    <source>
        <dbReference type="ARBA" id="ARBA00012483"/>
    </source>
</evidence>
<name>A0A0L0HMP4_SPIPD</name>
<sequence length="518" mass="57335">MTSANSGNRKGKGNKKKFVPLSEFNPTQAVSHSAPPSAILPPGLMPAVAPAVVNGNAVATTQGAAREEEELCFICADAVTWYAVGECNHRVCHLCSLRLRALYKQRTCALCKTELAEVVYTKDGDTVFQDFDLRAMPAHDKKLKIYFDEPEIYEDVMILLRFNCPDPGCDVACAGGWRELKDHVRKAHGMLMCELCTRHKKLFTHEHTLYTRATLDRHNKLGDPDDPSFKGHPQCGFCKIHFYSQDELYEHCREKHEQCFLCQRNGIRNQYYQNYAEMEVHFQNDHFPCYHPECLEKKFVVFDSDIDLKAHELEVHRDQKARAKGQQIEVNFTYASRGWDSDHGRRSSRRDKRGGRSDGRADGRPSDGPNRRNGGESRGSADASVPPQPILLPQAVPAPAPAPSDGVRRLRPPPGFGSQLSDAEPATQGRSRSDSASPPISPATIDRQHPRSAHVKAHPTPAEAASGVSKTNGISSGIDSASNADPELTAKLQTLFNSDVSKLGEQGHLSADEFLEAS</sequence>
<dbReference type="PANTHER" id="PTHR22938">
    <property type="entry name" value="ZINC FINGER PROTEIN 598"/>
    <property type="match status" value="1"/>
</dbReference>
<keyword evidence="9" id="KW-1185">Reference proteome</keyword>
<dbReference type="Gene3D" id="3.30.40.10">
    <property type="entry name" value="Zinc/RING finger domain, C3HC4 (zinc finger)"/>
    <property type="match status" value="1"/>
</dbReference>
<dbReference type="VEuPathDB" id="FungiDB:SPPG_02842"/>
<dbReference type="CDD" id="cd16615">
    <property type="entry name" value="RING-HC_ZNF598"/>
    <property type="match status" value="1"/>
</dbReference>
<dbReference type="GO" id="GO:0043022">
    <property type="term" value="F:ribosome binding"/>
    <property type="evidence" value="ECO:0007669"/>
    <property type="project" value="TreeGrafter"/>
</dbReference>
<evidence type="ECO:0000256" key="6">
    <source>
        <dbReference type="SAM" id="MobiDB-lite"/>
    </source>
</evidence>
<comment type="pathway">
    <text evidence="2">Protein modification; protein ubiquitination.</text>
</comment>
<evidence type="ECO:0000259" key="7">
    <source>
        <dbReference type="PROSITE" id="PS50089"/>
    </source>
</evidence>
<dbReference type="InterPro" id="IPR013087">
    <property type="entry name" value="Znf_C2H2_type"/>
</dbReference>
<dbReference type="InParanoid" id="A0A0L0HMP4"/>
<dbReference type="Pfam" id="PF23230">
    <property type="entry name" value="zf-C2H2_13"/>
    <property type="match status" value="1"/>
</dbReference>
<dbReference type="eggNOG" id="KOG2231">
    <property type="taxonomic scope" value="Eukaryota"/>
</dbReference>
<dbReference type="OrthoDB" id="3838338at2759"/>
<dbReference type="PROSITE" id="PS00028">
    <property type="entry name" value="ZINC_FINGER_C2H2_1"/>
    <property type="match status" value="1"/>
</dbReference>
<organism evidence="8 9">
    <name type="scientific">Spizellomyces punctatus (strain DAOM BR117)</name>
    <dbReference type="NCBI Taxonomy" id="645134"/>
    <lineage>
        <taxon>Eukaryota</taxon>
        <taxon>Fungi</taxon>
        <taxon>Fungi incertae sedis</taxon>
        <taxon>Chytridiomycota</taxon>
        <taxon>Chytridiomycota incertae sedis</taxon>
        <taxon>Chytridiomycetes</taxon>
        <taxon>Spizellomycetales</taxon>
        <taxon>Spizellomycetaceae</taxon>
        <taxon>Spizellomyces</taxon>
    </lineage>
</organism>
<evidence type="ECO:0000313" key="8">
    <source>
        <dbReference type="EMBL" id="KND02372.1"/>
    </source>
</evidence>
<feature type="compositionally biased region" description="Basic and acidic residues" evidence="6">
    <location>
        <begin position="354"/>
        <end position="375"/>
    </location>
</feature>
<dbReference type="Proteomes" id="UP000053201">
    <property type="component" value="Unassembled WGS sequence"/>
</dbReference>
<dbReference type="PROSITE" id="PS50089">
    <property type="entry name" value="ZF_RING_2"/>
    <property type="match status" value="1"/>
</dbReference>
<dbReference type="InterPro" id="IPR041888">
    <property type="entry name" value="RING-HC_ZNF598/HEL2"/>
</dbReference>
<feature type="compositionally biased region" description="Polar residues" evidence="6">
    <location>
        <begin position="468"/>
        <end position="483"/>
    </location>
</feature>
<evidence type="ECO:0000313" key="9">
    <source>
        <dbReference type="Proteomes" id="UP000053201"/>
    </source>
</evidence>
<comment type="similarity">
    <text evidence="4">Belongs to the ZNF598/HEL2 family.</text>
</comment>
<dbReference type="GO" id="GO:0016567">
    <property type="term" value="P:protein ubiquitination"/>
    <property type="evidence" value="ECO:0007669"/>
    <property type="project" value="TreeGrafter"/>
</dbReference>
<protein>
    <recommendedName>
        <fullName evidence="3">RING-type E3 ubiquitin transferase</fullName>
        <ecNumber evidence="3">2.3.2.27</ecNumber>
    </recommendedName>
</protein>
<evidence type="ECO:0000256" key="1">
    <source>
        <dbReference type="ARBA" id="ARBA00000900"/>
    </source>
</evidence>
<keyword evidence="5" id="KW-0863">Zinc-finger</keyword>
<feature type="region of interest" description="Disordered" evidence="6">
    <location>
        <begin position="337"/>
        <end position="485"/>
    </location>
</feature>